<dbReference type="GO" id="GO:0046872">
    <property type="term" value="F:metal ion binding"/>
    <property type="evidence" value="ECO:0007669"/>
    <property type="project" value="UniProtKB-KW"/>
</dbReference>
<evidence type="ECO:0000256" key="1">
    <source>
        <dbReference type="ARBA" id="ARBA00008520"/>
    </source>
</evidence>
<dbReference type="EMBL" id="FMYT01000003">
    <property type="protein sequence ID" value="SDC21448.1"/>
    <property type="molecule type" value="Genomic_DNA"/>
</dbReference>
<dbReference type="PIRSF" id="PIRSF002825">
    <property type="entry name" value="CfbpA"/>
    <property type="match status" value="1"/>
</dbReference>
<feature type="binding site" evidence="4">
    <location>
        <position position="222"/>
    </location>
    <ligand>
        <name>Fe cation</name>
        <dbReference type="ChEBI" id="CHEBI:24875"/>
    </ligand>
</feature>
<dbReference type="Gene3D" id="3.40.190.10">
    <property type="entry name" value="Periplasmic binding protein-like II"/>
    <property type="match status" value="2"/>
</dbReference>
<gene>
    <name evidence="5" type="ORF">SAMN04488597_103108</name>
</gene>
<comment type="similarity">
    <text evidence="1">Belongs to the bacterial solute-binding protein 1 family.</text>
</comment>
<dbReference type="SUPFAM" id="SSF53850">
    <property type="entry name" value="Periplasmic binding protein-like II"/>
    <property type="match status" value="1"/>
</dbReference>
<dbReference type="Proteomes" id="UP000324896">
    <property type="component" value="Unassembled WGS sequence"/>
</dbReference>
<protein>
    <submittedName>
        <fullName evidence="5">Iron(III) transport system substrate-binding protein</fullName>
    </submittedName>
</protein>
<dbReference type="GO" id="GO:0006826">
    <property type="term" value="P:iron ion transport"/>
    <property type="evidence" value="ECO:0007669"/>
    <property type="project" value="UniProtKB-KW"/>
</dbReference>
<evidence type="ECO:0000313" key="5">
    <source>
        <dbReference type="EMBL" id="SDC21448.1"/>
    </source>
</evidence>
<feature type="binding site" evidence="4">
    <location>
        <position position="35"/>
    </location>
    <ligand>
        <name>Fe cation</name>
        <dbReference type="ChEBI" id="CHEBI:24875"/>
    </ligand>
</feature>
<name>A0A1G6JS07_9FIRM</name>
<dbReference type="InterPro" id="IPR006059">
    <property type="entry name" value="SBP"/>
</dbReference>
<reference evidence="5 6" key="1">
    <citation type="submission" date="2016-10" db="EMBL/GenBank/DDBJ databases">
        <authorList>
            <person name="Varghese N."/>
            <person name="Submissions S."/>
        </authorList>
    </citation>
    <scope>NUCLEOTIDE SEQUENCE [LARGE SCALE GENOMIC DNA]</scope>
    <source>
        <strain evidence="5 6">WG10</strain>
    </source>
</reference>
<keyword evidence="4" id="KW-0408">Iron</keyword>
<keyword evidence="3" id="KW-0732">Signal</keyword>
<dbReference type="GO" id="GO:0030288">
    <property type="term" value="C:outer membrane-bounded periplasmic space"/>
    <property type="evidence" value="ECO:0007669"/>
    <property type="project" value="TreeGrafter"/>
</dbReference>
<evidence type="ECO:0000256" key="4">
    <source>
        <dbReference type="PIRSR" id="PIRSR002825-1"/>
    </source>
</evidence>
<evidence type="ECO:0000256" key="3">
    <source>
        <dbReference type="ARBA" id="ARBA00022729"/>
    </source>
</evidence>
<organism evidence="5 6">
    <name type="scientific">Halanaerobium congolense</name>
    <dbReference type="NCBI Taxonomy" id="54121"/>
    <lineage>
        <taxon>Bacteria</taxon>
        <taxon>Bacillati</taxon>
        <taxon>Bacillota</taxon>
        <taxon>Clostridia</taxon>
        <taxon>Halanaerobiales</taxon>
        <taxon>Halanaerobiaceae</taxon>
        <taxon>Halanaerobium</taxon>
    </lineage>
</organism>
<dbReference type="AlphaFoldDB" id="A0A1G6JS07"/>
<dbReference type="CDD" id="cd13542">
    <property type="entry name" value="PBP2_FutA1_ilke"/>
    <property type="match status" value="1"/>
</dbReference>
<dbReference type="PANTHER" id="PTHR30006">
    <property type="entry name" value="THIAMINE-BINDING PERIPLASMIC PROTEIN-RELATED"/>
    <property type="match status" value="1"/>
</dbReference>
<dbReference type="Pfam" id="PF13416">
    <property type="entry name" value="SBP_bac_8"/>
    <property type="match status" value="1"/>
</dbReference>
<feature type="binding site" evidence="4">
    <location>
        <position position="223"/>
    </location>
    <ligand>
        <name>Fe cation</name>
        <dbReference type="ChEBI" id="CHEBI:24875"/>
    </ligand>
</feature>
<proteinExistence type="inferred from homology"/>
<keyword evidence="2" id="KW-0406">Ion transport</keyword>
<keyword evidence="4" id="KW-0479">Metal-binding</keyword>
<sequence>MVRKLIVVTVVMSIIFSLGTLVLAAEEVNLYTNRHYDTDEEILDRFTEETGIEVNVLKGDSDQLIERIVREGENTPADLLITADAGRLHRAKTRGILQSVKTKTLTQNIPANLKDADNYWYGLTMRGRVIVYAKDRAAPSDLAGYGDLTSDKWQDEILVRSSANIYNQSLLASLVSIYGAEWAEDWAAGIVDNMARKPQGNDRAQATAAAAGEGDLAIINTYYLGKMINSDNPAEVKVAKSIGIHFPDGENGTHVNVSGAGVTKYAPNKENAVKLLEYLSSASAQKFFASANYEYPVNPEVEASELLQSWGDFETQNINLTELGIHNQTAVRIFNRVGWQ</sequence>
<dbReference type="InterPro" id="IPR026045">
    <property type="entry name" value="Ferric-bd"/>
</dbReference>
<evidence type="ECO:0000313" key="6">
    <source>
        <dbReference type="Proteomes" id="UP000324896"/>
    </source>
</evidence>
<dbReference type="PANTHER" id="PTHR30006:SF15">
    <property type="entry name" value="IRON-UTILIZATION PERIPLASMIC PROTEIN"/>
    <property type="match status" value="1"/>
</dbReference>
<keyword evidence="2" id="KW-0410">Iron transport</keyword>
<accession>A0A1G6JS07</accession>
<evidence type="ECO:0000256" key="2">
    <source>
        <dbReference type="ARBA" id="ARBA00022496"/>
    </source>
</evidence>
<keyword evidence="2" id="KW-0813">Transport</keyword>